<name>A0A1H6Y2A1_9GAMM</name>
<dbReference type="AlphaFoldDB" id="A0A1H6Y2A1"/>
<dbReference type="Proteomes" id="UP000199005">
    <property type="component" value="Unassembled WGS sequence"/>
</dbReference>
<organism evidence="1 2">
    <name type="scientific">Azotobacter beijerinckii</name>
    <dbReference type="NCBI Taxonomy" id="170623"/>
    <lineage>
        <taxon>Bacteria</taxon>
        <taxon>Pseudomonadati</taxon>
        <taxon>Pseudomonadota</taxon>
        <taxon>Gammaproteobacteria</taxon>
        <taxon>Pseudomonadales</taxon>
        <taxon>Pseudomonadaceae</taxon>
        <taxon>Azotobacter</taxon>
    </lineage>
</organism>
<protein>
    <submittedName>
        <fullName evidence="1">Uncharacterized protein</fullName>
    </submittedName>
</protein>
<reference evidence="1 2" key="1">
    <citation type="submission" date="2016-10" db="EMBL/GenBank/DDBJ databases">
        <authorList>
            <person name="de Groot N.N."/>
        </authorList>
    </citation>
    <scope>NUCLEOTIDE SEQUENCE [LARGE SCALE GENOMIC DNA]</scope>
    <source>
        <strain evidence="1 2">DSM 1041</strain>
    </source>
</reference>
<dbReference type="EMBL" id="FNYO01000073">
    <property type="protein sequence ID" value="SEJ33157.1"/>
    <property type="molecule type" value="Genomic_DNA"/>
</dbReference>
<evidence type="ECO:0000313" key="1">
    <source>
        <dbReference type="EMBL" id="SEJ33157.1"/>
    </source>
</evidence>
<accession>A0A1H6Y2A1</accession>
<evidence type="ECO:0000313" key="2">
    <source>
        <dbReference type="Proteomes" id="UP000199005"/>
    </source>
</evidence>
<dbReference type="STRING" id="170623.SAMN04244579_03955"/>
<proteinExistence type="predicted"/>
<dbReference type="RefSeq" id="WP_090902301.1">
    <property type="nucleotide sequence ID" value="NZ_FNYO01000073.1"/>
</dbReference>
<gene>
    <name evidence="1" type="ORF">SAMN04244579_03955</name>
</gene>
<sequence length="96" mass="11071">MASTKSEIVGIIDSELVKDAVLTDMEMSYQNFARSEFDKLECLVRQFIVPALGSDQNPVAKDIYRHLEQIRIFSGNFCWRYRYIGASHDAKEVRHA</sequence>